<organism evidence="2 3">
    <name type="scientific">Rhizopogon vesiculosus</name>
    <dbReference type="NCBI Taxonomy" id="180088"/>
    <lineage>
        <taxon>Eukaryota</taxon>
        <taxon>Fungi</taxon>
        <taxon>Dikarya</taxon>
        <taxon>Basidiomycota</taxon>
        <taxon>Agaricomycotina</taxon>
        <taxon>Agaricomycetes</taxon>
        <taxon>Agaricomycetidae</taxon>
        <taxon>Boletales</taxon>
        <taxon>Suillineae</taxon>
        <taxon>Rhizopogonaceae</taxon>
        <taxon>Rhizopogon</taxon>
    </lineage>
</organism>
<proteinExistence type="predicted"/>
<dbReference type="InterPro" id="IPR007073">
    <property type="entry name" value="RNA_pol_Rpb1_7"/>
</dbReference>
<dbReference type="GO" id="GO:0003899">
    <property type="term" value="F:DNA-directed RNA polymerase activity"/>
    <property type="evidence" value="ECO:0007669"/>
    <property type="project" value="InterPro"/>
</dbReference>
<keyword evidence="3" id="KW-1185">Reference proteome</keyword>
<evidence type="ECO:0000259" key="1">
    <source>
        <dbReference type="Pfam" id="PF04990"/>
    </source>
</evidence>
<name>A0A1J8QQ44_9AGAM</name>
<sequence>KLIIRCRVLGGGDEDDDGLGTIEEDISLRQLENTMLNSVSLRGVKEPSCSRTTRTLTTQASGDSILA</sequence>
<reference evidence="2 3" key="1">
    <citation type="submission" date="2016-03" db="EMBL/GenBank/DDBJ databases">
        <title>Comparative genomics of the ectomycorrhizal sister species Rhizopogon vinicolor and Rhizopogon vesiculosus (Basidiomycota: Boletales) reveals a divergence of the mating type B locus.</title>
        <authorList>
            <person name="Mujic A.B."/>
            <person name="Kuo A."/>
            <person name="Tritt A."/>
            <person name="Lipzen A."/>
            <person name="Chen C."/>
            <person name="Johnson J."/>
            <person name="Sharma A."/>
            <person name="Barry K."/>
            <person name="Grigoriev I.V."/>
            <person name="Spatafora J.W."/>
        </authorList>
    </citation>
    <scope>NUCLEOTIDE SEQUENCE [LARGE SCALE GENOMIC DNA]</scope>
    <source>
        <strain evidence="2 3">AM-OR11-056</strain>
    </source>
</reference>
<accession>A0A1J8QQ44</accession>
<feature type="non-terminal residue" evidence="2">
    <location>
        <position position="1"/>
    </location>
</feature>
<protein>
    <recommendedName>
        <fullName evidence="1">RNA polymerase Rpb1 domain-containing protein</fullName>
    </recommendedName>
</protein>
<comment type="caution">
    <text evidence="2">The sequence shown here is derived from an EMBL/GenBank/DDBJ whole genome shotgun (WGS) entry which is preliminary data.</text>
</comment>
<feature type="domain" description="RNA polymerase Rpb1" evidence="1">
    <location>
        <begin position="1"/>
        <end position="42"/>
    </location>
</feature>
<dbReference type="GO" id="GO:0003677">
    <property type="term" value="F:DNA binding"/>
    <property type="evidence" value="ECO:0007669"/>
    <property type="project" value="InterPro"/>
</dbReference>
<dbReference type="STRING" id="180088.A0A1J8QQ44"/>
<dbReference type="AlphaFoldDB" id="A0A1J8QQ44"/>
<evidence type="ECO:0000313" key="2">
    <source>
        <dbReference type="EMBL" id="OJA15625.1"/>
    </source>
</evidence>
<gene>
    <name evidence="2" type="ORF">AZE42_11810</name>
</gene>
<dbReference type="Proteomes" id="UP000183567">
    <property type="component" value="Unassembled WGS sequence"/>
</dbReference>
<evidence type="ECO:0000313" key="3">
    <source>
        <dbReference type="Proteomes" id="UP000183567"/>
    </source>
</evidence>
<dbReference type="EMBL" id="LVVM01002977">
    <property type="protein sequence ID" value="OJA15625.1"/>
    <property type="molecule type" value="Genomic_DNA"/>
</dbReference>
<dbReference type="GO" id="GO:0006351">
    <property type="term" value="P:DNA-templated transcription"/>
    <property type="evidence" value="ECO:0007669"/>
    <property type="project" value="InterPro"/>
</dbReference>
<dbReference type="Pfam" id="PF04990">
    <property type="entry name" value="RNA_pol_Rpb1_7"/>
    <property type="match status" value="1"/>
</dbReference>